<keyword evidence="4" id="KW-0964">Secreted</keyword>
<evidence type="ECO:0000256" key="8">
    <source>
        <dbReference type="SAM" id="MobiDB-lite"/>
    </source>
</evidence>
<keyword evidence="6" id="KW-0968">Cytoplasmic vesicle</keyword>
<dbReference type="PROSITE" id="PS00423">
    <property type="entry name" value="GRANINS_2"/>
    <property type="match status" value="1"/>
</dbReference>
<feature type="compositionally biased region" description="Acidic residues" evidence="8">
    <location>
        <begin position="240"/>
        <end position="257"/>
    </location>
</feature>
<feature type="region of interest" description="Disordered" evidence="8">
    <location>
        <begin position="70"/>
        <end position="415"/>
    </location>
</feature>
<evidence type="ECO:0000256" key="1">
    <source>
        <dbReference type="ARBA" id="ARBA00004398"/>
    </source>
</evidence>
<dbReference type="GO" id="GO:0046676">
    <property type="term" value="P:negative regulation of insulin secretion"/>
    <property type="evidence" value="ECO:0007669"/>
    <property type="project" value="TreeGrafter"/>
</dbReference>
<dbReference type="GO" id="GO:0005615">
    <property type="term" value="C:extracellular space"/>
    <property type="evidence" value="ECO:0007669"/>
    <property type="project" value="TreeGrafter"/>
</dbReference>
<protein>
    <recommendedName>
        <fullName evidence="7">Chromogranin-A</fullName>
    </recommendedName>
</protein>
<organism evidence="9 10">
    <name type="scientific">Nycticryphes semicollaris</name>
    <dbReference type="NCBI Taxonomy" id="227226"/>
    <lineage>
        <taxon>Eukaryota</taxon>
        <taxon>Metazoa</taxon>
        <taxon>Chordata</taxon>
        <taxon>Craniata</taxon>
        <taxon>Vertebrata</taxon>
        <taxon>Euteleostomi</taxon>
        <taxon>Archelosauria</taxon>
        <taxon>Archosauria</taxon>
        <taxon>Dinosauria</taxon>
        <taxon>Saurischia</taxon>
        <taxon>Theropoda</taxon>
        <taxon>Coelurosauria</taxon>
        <taxon>Aves</taxon>
        <taxon>Neognathae</taxon>
        <taxon>Neoaves</taxon>
        <taxon>Charadriiformes</taxon>
        <taxon>Rostratulidae</taxon>
        <taxon>Nycticryphes</taxon>
    </lineage>
</organism>
<feature type="non-terminal residue" evidence="9">
    <location>
        <position position="1"/>
    </location>
</feature>
<dbReference type="PANTHER" id="PTHR10583:SF1">
    <property type="entry name" value="CHROMOGRANIN-A"/>
    <property type="match status" value="1"/>
</dbReference>
<proteinExistence type="inferred from homology"/>
<dbReference type="GO" id="GO:0030133">
    <property type="term" value="C:transport vesicle"/>
    <property type="evidence" value="ECO:0007669"/>
    <property type="project" value="UniProtKB-SubCell"/>
</dbReference>
<comment type="similarity">
    <text evidence="3">Belongs to the chromogranin/secretogranin protein family.</text>
</comment>
<dbReference type="GO" id="GO:0033604">
    <property type="term" value="P:negative regulation of catecholamine secretion"/>
    <property type="evidence" value="ECO:0007669"/>
    <property type="project" value="TreeGrafter"/>
</dbReference>
<evidence type="ECO:0000256" key="2">
    <source>
        <dbReference type="ARBA" id="ARBA00004613"/>
    </source>
</evidence>
<evidence type="ECO:0000256" key="5">
    <source>
        <dbReference type="ARBA" id="ARBA00023157"/>
    </source>
</evidence>
<dbReference type="Pfam" id="PF01271">
    <property type="entry name" value="Granin"/>
    <property type="match status" value="2"/>
</dbReference>
<feature type="compositionally biased region" description="Basic and acidic residues" evidence="8">
    <location>
        <begin position="204"/>
        <end position="218"/>
    </location>
</feature>
<dbReference type="GO" id="GO:0042742">
    <property type="term" value="P:defense response to bacterium"/>
    <property type="evidence" value="ECO:0007669"/>
    <property type="project" value="TreeGrafter"/>
</dbReference>
<feature type="compositionally biased region" description="Basic and acidic residues" evidence="8">
    <location>
        <begin position="111"/>
        <end position="141"/>
    </location>
</feature>
<reference evidence="9 10" key="1">
    <citation type="submission" date="2019-09" db="EMBL/GenBank/DDBJ databases">
        <title>Bird 10,000 Genomes (B10K) Project - Family phase.</title>
        <authorList>
            <person name="Zhang G."/>
        </authorList>
    </citation>
    <scope>NUCLEOTIDE SEQUENCE [LARGE SCALE GENOMIC DNA]</scope>
    <source>
        <strain evidence="9">B10K-DU-002-14</strain>
        <tissue evidence="9">Muscle</tissue>
    </source>
</reference>
<comment type="caution">
    <text evidence="9">The sequence shown here is derived from an EMBL/GenBank/DDBJ whole genome shotgun (WGS) entry which is preliminary data.</text>
</comment>
<comment type="subcellular location">
    <subcellularLocation>
        <location evidence="1">Cytoplasmic vesicle</location>
        <location evidence="1">Secretory vesicle</location>
    </subcellularLocation>
    <subcellularLocation>
        <location evidence="2">Secreted</location>
    </subcellularLocation>
</comment>
<evidence type="ECO:0000256" key="4">
    <source>
        <dbReference type="ARBA" id="ARBA00022525"/>
    </source>
</evidence>
<dbReference type="PRINTS" id="PR00659">
    <property type="entry name" value="CHROMOGRANIN"/>
</dbReference>
<feature type="non-terminal residue" evidence="9">
    <location>
        <position position="436"/>
    </location>
</feature>
<dbReference type="OrthoDB" id="9948620at2759"/>
<feature type="compositionally biased region" description="Basic and acidic residues" evidence="8">
    <location>
        <begin position="394"/>
        <end position="410"/>
    </location>
</feature>
<feature type="compositionally biased region" description="Acidic residues" evidence="8">
    <location>
        <begin position="219"/>
        <end position="232"/>
    </location>
</feature>
<sequence length="436" mass="49993">VMKCIVEVISDTLSKPNPLPISEECLETLRGDERIISILRHQNLLKELQEIAAQGTVSLQFGGRGFSSLRTQQQKKNSGFEDELSEVLESQNDKNKQRASLAELPAQKTQQNEDSREEVKNSLEEREPRPHDADPGEKKDQEEAESNEIGGAEDAQRDEALDNHISKDFSEDERQQRGDEEEQPRGPRDSLELEDEGEQPLRQGQEESKEAAGERVEREDDGGDDVAEEDPTEAERSLDLAEEDEEAEEMQGDDNNDDALGFSKDGQSSEEEEEEEQPRALRGGRHRLEDEEIQGEKDTFQPRDAKSEEMEEESSREWEDSKRWNKMDELAKQLTSKKRMEENDSEEDPDRSMKMVFKSRKYDFSSPEEDVRRSWKHHSKEDSSEGGFPLAPMPEEKKDEEGSANRRTEDQELESLAAIEAELERVAHKLHELRRG</sequence>
<feature type="compositionally biased region" description="Basic and acidic residues" evidence="8">
    <location>
        <begin position="286"/>
        <end position="331"/>
    </location>
</feature>
<evidence type="ECO:0000256" key="7">
    <source>
        <dbReference type="ARBA" id="ARBA00040787"/>
    </source>
</evidence>
<dbReference type="AlphaFoldDB" id="A0A7L1HJD1"/>
<evidence type="ECO:0000313" key="10">
    <source>
        <dbReference type="Proteomes" id="UP000586634"/>
    </source>
</evidence>
<dbReference type="EMBL" id="VXBJ01003125">
    <property type="protein sequence ID" value="NXN25901.1"/>
    <property type="molecule type" value="Genomic_DNA"/>
</dbReference>
<evidence type="ECO:0000313" key="9">
    <source>
        <dbReference type="EMBL" id="NXN25901.1"/>
    </source>
</evidence>
<gene>
    <name evidence="9" type="primary">Chga</name>
    <name evidence="9" type="ORF">NYCSEM_R05494</name>
</gene>
<dbReference type="GO" id="GO:0086030">
    <property type="term" value="P:adenylate cyclase-activating adrenergic receptor signaling pathway involved in cardiac muscle relaxation"/>
    <property type="evidence" value="ECO:0007669"/>
    <property type="project" value="TreeGrafter"/>
</dbReference>
<dbReference type="PANTHER" id="PTHR10583">
    <property type="entry name" value="CHROMOGRANIN"/>
    <property type="match status" value="1"/>
</dbReference>
<feature type="compositionally biased region" description="Basic and acidic residues" evidence="8">
    <location>
        <begin position="154"/>
        <end position="191"/>
    </location>
</feature>
<keyword evidence="10" id="KW-1185">Reference proteome</keyword>
<name>A0A7L1HJD1_9CHAR</name>
<dbReference type="InterPro" id="IPR001990">
    <property type="entry name" value="Granin"/>
</dbReference>
<dbReference type="InterPro" id="IPR018054">
    <property type="entry name" value="Chromogranin_CS"/>
</dbReference>
<dbReference type="PROSITE" id="PS00422">
    <property type="entry name" value="GRANINS_1"/>
    <property type="match status" value="1"/>
</dbReference>
<dbReference type="Proteomes" id="UP000586634">
    <property type="component" value="Unassembled WGS sequence"/>
</dbReference>
<dbReference type="GO" id="GO:0042583">
    <property type="term" value="C:chromaffin granule"/>
    <property type="evidence" value="ECO:0007669"/>
    <property type="project" value="TreeGrafter"/>
</dbReference>
<accession>A0A7L1HJD1</accession>
<feature type="compositionally biased region" description="Basic and acidic residues" evidence="8">
    <location>
        <begin position="369"/>
        <end position="383"/>
    </location>
</feature>
<evidence type="ECO:0000256" key="3">
    <source>
        <dbReference type="ARBA" id="ARBA00005723"/>
    </source>
</evidence>
<evidence type="ECO:0000256" key="6">
    <source>
        <dbReference type="ARBA" id="ARBA00023329"/>
    </source>
</evidence>
<dbReference type="InterPro" id="IPR001819">
    <property type="entry name" value="Chromogranin_AB"/>
</dbReference>
<keyword evidence="5" id="KW-1015">Disulfide bond</keyword>